<dbReference type="PRINTS" id="PR00081">
    <property type="entry name" value="GDHRDH"/>
</dbReference>
<dbReference type="GO" id="GO:0006006">
    <property type="term" value="P:glucose metabolic process"/>
    <property type="evidence" value="ECO:0007669"/>
    <property type="project" value="TreeGrafter"/>
</dbReference>
<dbReference type="KEGG" id="daa:AKL17_2139"/>
<dbReference type="PANTHER" id="PTHR44252">
    <property type="entry name" value="D-ERYTHRULOSE REDUCTASE"/>
    <property type="match status" value="1"/>
</dbReference>
<reference evidence="3 4" key="1">
    <citation type="submission" date="2015-09" db="EMBL/GenBank/DDBJ databases">
        <title>Complete genome sequence of Defluviimonas alba cai42t isolated from an oilfield in Xinjiang.</title>
        <authorList>
            <person name="Geng S."/>
            <person name="Pan X."/>
            <person name="Wu X."/>
        </authorList>
    </citation>
    <scope>NUCLEOTIDE SEQUENCE [LARGE SCALE GENOMIC DNA]</scope>
    <source>
        <strain evidence="4">cai42</strain>
    </source>
</reference>
<organism evidence="3 4">
    <name type="scientific">Frigidibacter mobilis</name>
    <dbReference type="NCBI Taxonomy" id="1335048"/>
    <lineage>
        <taxon>Bacteria</taxon>
        <taxon>Pseudomonadati</taxon>
        <taxon>Pseudomonadota</taxon>
        <taxon>Alphaproteobacteria</taxon>
        <taxon>Rhodobacterales</taxon>
        <taxon>Paracoccaceae</taxon>
        <taxon>Frigidibacter</taxon>
    </lineage>
</organism>
<dbReference type="PATRIC" id="fig|1335048.3.peg.2232"/>
<dbReference type="GO" id="GO:0004090">
    <property type="term" value="F:carbonyl reductase (NADPH) activity"/>
    <property type="evidence" value="ECO:0007669"/>
    <property type="project" value="TreeGrafter"/>
</dbReference>
<evidence type="ECO:0000256" key="2">
    <source>
        <dbReference type="ARBA" id="ARBA00022857"/>
    </source>
</evidence>
<dbReference type="InterPro" id="IPR002347">
    <property type="entry name" value="SDR_fam"/>
</dbReference>
<accession>A0A159Z2Y9</accession>
<dbReference type="NCBIfam" id="NF005465">
    <property type="entry name" value="PRK07060.1-2"/>
    <property type="match status" value="1"/>
</dbReference>
<sequence length="241" mass="24558">MQFQGKSVIITGAGKGIGRATALLLAARGAEVVAISRTQSDLDSLAQQTGGRSIAADLSVPAAAREAMARAGTCDFLVNCAGTNVLESLLEMTDAGYGTVMGINLHSALICAQEFARARIAAGGGGVIVNVTSIAGHRGFQDHVCYAASKAGLEGATRVMAKELGPHGIRVSALAPTVTMTELAAEAWSDPAKSAPMMVRHPLGRFAEAEDVARSIALLLSDDAAMITGAVLPLDGGFLAV</sequence>
<dbReference type="STRING" id="1335048.AKL17_2139"/>
<dbReference type="AlphaFoldDB" id="A0A159Z2Y9"/>
<evidence type="ECO:0000313" key="4">
    <source>
        <dbReference type="Proteomes" id="UP000076128"/>
    </source>
</evidence>
<dbReference type="GO" id="GO:0050038">
    <property type="term" value="F:L-xylulose reductase (NADPH) activity"/>
    <property type="evidence" value="ECO:0007669"/>
    <property type="project" value="TreeGrafter"/>
</dbReference>
<dbReference type="Proteomes" id="UP000076128">
    <property type="component" value="Chromosome"/>
</dbReference>
<keyword evidence="4" id="KW-1185">Reference proteome</keyword>
<comment type="similarity">
    <text evidence="1">Belongs to the short-chain dehydrogenases/reductases (SDR) family.</text>
</comment>
<dbReference type="Gene3D" id="3.40.50.720">
    <property type="entry name" value="NAD(P)-binding Rossmann-like Domain"/>
    <property type="match status" value="1"/>
</dbReference>
<evidence type="ECO:0000256" key="1">
    <source>
        <dbReference type="ARBA" id="ARBA00006484"/>
    </source>
</evidence>
<dbReference type="RefSeq" id="WP_066813050.1">
    <property type="nucleotide sequence ID" value="NZ_CP012661.1"/>
</dbReference>
<dbReference type="SUPFAM" id="SSF51735">
    <property type="entry name" value="NAD(P)-binding Rossmann-fold domains"/>
    <property type="match status" value="1"/>
</dbReference>
<protein>
    <submittedName>
        <fullName evidence="3">Short chain dehydrogenase</fullName>
    </submittedName>
</protein>
<dbReference type="PRINTS" id="PR00080">
    <property type="entry name" value="SDRFAMILY"/>
</dbReference>
<dbReference type="PANTHER" id="PTHR44252:SF3">
    <property type="entry name" value="D-ERYTHRULOSE REDUCTASE-RELATED"/>
    <property type="match status" value="1"/>
</dbReference>
<dbReference type="FunFam" id="3.40.50.720:FF:000084">
    <property type="entry name" value="Short-chain dehydrogenase reductase"/>
    <property type="match status" value="1"/>
</dbReference>
<keyword evidence="2" id="KW-0521">NADP</keyword>
<dbReference type="InterPro" id="IPR051737">
    <property type="entry name" value="L-xylulose/Carbonyl_redctase"/>
</dbReference>
<name>A0A159Z2Y9_9RHOB</name>
<evidence type="ECO:0000313" key="3">
    <source>
        <dbReference type="EMBL" id="AMY69385.1"/>
    </source>
</evidence>
<proteinExistence type="inferred from homology"/>
<dbReference type="EMBL" id="CP012661">
    <property type="protein sequence ID" value="AMY69385.1"/>
    <property type="molecule type" value="Genomic_DNA"/>
</dbReference>
<gene>
    <name evidence="3" type="ORF">AKL17_2139</name>
</gene>
<dbReference type="Pfam" id="PF13561">
    <property type="entry name" value="adh_short_C2"/>
    <property type="match status" value="1"/>
</dbReference>
<dbReference type="OrthoDB" id="286404at2"/>
<dbReference type="GO" id="GO:0005997">
    <property type="term" value="P:xylulose metabolic process"/>
    <property type="evidence" value="ECO:0007669"/>
    <property type="project" value="TreeGrafter"/>
</dbReference>
<dbReference type="InterPro" id="IPR036291">
    <property type="entry name" value="NAD(P)-bd_dom_sf"/>
</dbReference>